<dbReference type="PANTHER" id="PTHR43249">
    <property type="entry name" value="UDP-N-ACETYL-2-AMINO-2-DEOXY-D-GLUCURONATE OXIDASE"/>
    <property type="match status" value="1"/>
</dbReference>
<evidence type="ECO:0000313" key="3">
    <source>
        <dbReference type="EMBL" id="SDD18151.1"/>
    </source>
</evidence>
<dbReference type="STRING" id="591205.SAMN05421538_10137"/>
<reference evidence="3 4" key="1">
    <citation type="submission" date="2016-10" db="EMBL/GenBank/DDBJ databases">
        <authorList>
            <person name="de Groot N.N."/>
        </authorList>
    </citation>
    <scope>NUCLEOTIDE SEQUENCE [LARGE SCALE GENOMIC DNA]</scope>
    <source>
        <strain evidence="3 4">DSM 22220</strain>
    </source>
</reference>
<dbReference type="InterPro" id="IPR055170">
    <property type="entry name" value="GFO_IDH_MocA-like_dom"/>
</dbReference>
<sequence>MSEFRAEALRQHWPAPERRRPIVIFGAGSITGDAHLPAYARGGYEVAGIYDPDPQKVAALGQRAFASVAEAAAVPGAVFDLATPPKAHAGILSALPEGAAVLIQKPMGMDLTGATEILGICRARSLQAAVNFQLRFSPMMLALRDVIAQGWLGEVVDVEMHGVMATPWGLWKFLDGLPRIEITMHSIHYLDSIRMLLGDPAGVHARTIGHPSHKVAQTRTSAILDYGDRVRCTLSVNHDWDYGRPHQACEMRVAGTEGAAYLKFGVNLDYPKGEPDILQIRPCGGDWTEVPLTGAWFPDAFTSRMHNLQRAAEGQEALISDAEDGWRTMALVEAAYAASSCPATPIESLD</sequence>
<protein>
    <submittedName>
        <fullName evidence="3">Predicted dehydrogenase</fullName>
    </submittedName>
</protein>
<dbReference type="Gene3D" id="3.40.50.720">
    <property type="entry name" value="NAD(P)-binding Rossmann-like Domain"/>
    <property type="match status" value="1"/>
</dbReference>
<evidence type="ECO:0000259" key="1">
    <source>
        <dbReference type="Pfam" id="PF01408"/>
    </source>
</evidence>
<evidence type="ECO:0000259" key="2">
    <source>
        <dbReference type="Pfam" id="PF22725"/>
    </source>
</evidence>
<organism evidence="3 4">
    <name type="scientific">Paracoccus isoporae</name>
    <dbReference type="NCBI Taxonomy" id="591205"/>
    <lineage>
        <taxon>Bacteria</taxon>
        <taxon>Pseudomonadati</taxon>
        <taxon>Pseudomonadota</taxon>
        <taxon>Alphaproteobacteria</taxon>
        <taxon>Rhodobacterales</taxon>
        <taxon>Paracoccaceae</taxon>
        <taxon>Paracoccus</taxon>
    </lineage>
</organism>
<dbReference type="InterPro" id="IPR036291">
    <property type="entry name" value="NAD(P)-bd_dom_sf"/>
</dbReference>
<feature type="domain" description="GFO/IDH/MocA-like oxidoreductase" evidence="2">
    <location>
        <begin position="141"/>
        <end position="260"/>
    </location>
</feature>
<gene>
    <name evidence="3" type="ORF">SAMN05421538_10137</name>
</gene>
<proteinExistence type="predicted"/>
<dbReference type="OrthoDB" id="6183734at2"/>
<dbReference type="PANTHER" id="PTHR43249:SF1">
    <property type="entry name" value="D-GLUCOSIDE 3-DEHYDROGENASE"/>
    <property type="match status" value="1"/>
</dbReference>
<keyword evidence="4" id="KW-1185">Reference proteome</keyword>
<feature type="domain" description="Gfo/Idh/MocA-like oxidoreductase N-terminal" evidence="1">
    <location>
        <begin position="22"/>
        <end position="132"/>
    </location>
</feature>
<dbReference type="EMBL" id="FNAH01000001">
    <property type="protein sequence ID" value="SDD18151.1"/>
    <property type="molecule type" value="Genomic_DNA"/>
</dbReference>
<accession>A0A1G6SNC5</accession>
<dbReference type="SUPFAM" id="SSF51735">
    <property type="entry name" value="NAD(P)-binding Rossmann-fold domains"/>
    <property type="match status" value="1"/>
</dbReference>
<dbReference type="InterPro" id="IPR052515">
    <property type="entry name" value="Gfo/Idh/MocA_Oxidoreductase"/>
</dbReference>
<dbReference type="Pfam" id="PF01408">
    <property type="entry name" value="GFO_IDH_MocA"/>
    <property type="match status" value="1"/>
</dbReference>
<dbReference type="SUPFAM" id="SSF55347">
    <property type="entry name" value="Glyceraldehyde-3-phosphate dehydrogenase-like, C-terminal domain"/>
    <property type="match status" value="1"/>
</dbReference>
<dbReference type="GO" id="GO:0000166">
    <property type="term" value="F:nucleotide binding"/>
    <property type="evidence" value="ECO:0007669"/>
    <property type="project" value="InterPro"/>
</dbReference>
<dbReference type="Pfam" id="PF22725">
    <property type="entry name" value="GFO_IDH_MocA_C3"/>
    <property type="match status" value="1"/>
</dbReference>
<dbReference type="InterPro" id="IPR000683">
    <property type="entry name" value="Gfo/Idh/MocA-like_OxRdtase_N"/>
</dbReference>
<dbReference type="Gene3D" id="3.30.360.10">
    <property type="entry name" value="Dihydrodipicolinate Reductase, domain 2"/>
    <property type="match status" value="1"/>
</dbReference>
<dbReference type="RefSeq" id="WP_090519848.1">
    <property type="nucleotide sequence ID" value="NZ_FNAH01000001.1"/>
</dbReference>
<dbReference type="AlphaFoldDB" id="A0A1G6SNC5"/>
<name>A0A1G6SNC5_9RHOB</name>
<dbReference type="Proteomes" id="UP000199344">
    <property type="component" value="Unassembled WGS sequence"/>
</dbReference>
<evidence type="ECO:0000313" key="4">
    <source>
        <dbReference type="Proteomes" id="UP000199344"/>
    </source>
</evidence>